<gene>
    <name evidence="1" type="ORF">TA03255</name>
    <name evidence="3" type="ORF">TAT_000233100</name>
    <name evidence="2" type="ORF">TAV_000233200</name>
</gene>
<dbReference type="eggNOG" id="ENOG502QXMY">
    <property type="taxonomic scope" value="Eukaryota"/>
</dbReference>
<dbReference type="EMBL" id="UIVT01000003">
    <property type="protein sequence ID" value="SVP93340.1"/>
    <property type="molecule type" value="Genomic_DNA"/>
</dbReference>
<dbReference type="EMBL" id="CR940352">
    <property type="protein sequence ID" value="CAI75410.1"/>
    <property type="molecule type" value="Genomic_DNA"/>
</dbReference>
<dbReference type="OrthoDB" id="364341at2759"/>
<organism evidence="1 4">
    <name type="scientific">Theileria annulata</name>
    <dbReference type="NCBI Taxonomy" id="5874"/>
    <lineage>
        <taxon>Eukaryota</taxon>
        <taxon>Sar</taxon>
        <taxon>Alveolata</taxon>
        <taxon>Apicomplexa</taxon>
        <taxon>Aconoidasida</taxon>
        <taxon>Piroplasmida</taxon>
        <taxon>Theileriidae</taxon>
        <taxon>Theileria</taxon>
    </lineage>
</organism>
<dbReference type="AlphaFoldDB" id="Q4UCP1"/>
<name>Q4UCP1_THEAN</name>
<dbReference type="RefSeq" id="XP_954886.1">
    <property type="nucleotide sequence ID" value="XM_949793.1"/>
</dbReference>
<evidence type="ECO:0000313" key="4">
    <source>
        <dbReference type="Proteomes" id="UP000001950"/>
    </source>
</evidence>
<accession>Q4UCP1</accession>
<dbReference type="KEGG" id="tan:TA03255"/>
<dbReference type="Proteomes" id="UP000001950">
    <property type="component" value="Chromosome 3"/>
</dbReference>
<evidence type="ECO:0000313" key="1">
    <source>
        <dbReference type="EMBL" id="CAI75410.1"/>
    </source>
</evidence>
<dbReference type="GeneID" id="3865197"/>
<keyword evidence="4" id="KW-1185">Reference proteome</keyword>
<evidence type="ECO:0000313" key="3">
    <source>
        <dbReference type="EMBL" id="SVP93340.1"/>
    </source>
</evidence>
<dbReference type="EMBL" id="UIVS01000003">
    <property type="protein sequence ID" value="SVP92536.1"/>
    <property type="molecule type" value="Genomic_DNA"/>
</dbReference>
<protein>
    <submittedName>
        <fullName evidence="1">Uncharacterized protein</fullName>
    </submittedName>
</protein>
<dbReference type="InParanoid" id="Q4UCP1"/>
<sequence length="123" mass="13990">MSDSVENTEDSNDNLIIRAYNVPSEYTISKFHDLIKENCSAAQLESIIPPQPWDDPVDTCWIIICKNSKTYKSLLALEDIWLKADKNDKFSPAVTFLPGQQHDLPHIPSKSDEQLLINQFTPT</sequence>
<dbReference type="OMA" id="LMSEHCN"/>
<reference evidence="1 4" key="1">
    <citation type="journal article" date="2005" name="Science">
        <title>Genome of the host-cell transforming parasite Theileria annulata compared with T. parva.</title>
        <authorList>
            <person name="Pain A."/>
            <person name="Renauld H."/>
            <person name="Berriman M."/>
            <person name="Murphy L."/>
            <person name="Yeats C.A."/>
            <person name="Weir W."/>
            <person name="Kerhornou A."/>
            <person name="Aslett M."/>
            <person name="Bishop R."/>
            <person name="Bouchier C."/>
            <person name="Cochet M."/>
            <person name="Coulson R.M.R."/>
            <person name="Cronin A."/>
            <person name="de Villiers E.P."/>
            <person name="Fraser A."/>
            <person name="Fosker N."/>
            <person name="Gardner M."/>
            <person name="Goble A."/>
            <person name="Griffiths-Jones S."/>
            <person name="Harris D.E."/>
            <person name="Katzer F."/>
            <person name="Larke N."/>
            <person name="Lord A."/>
            <person name="Maser P."/>
            <person name="McKellar S."/>
            <person name="Mooney P."/>
            <person name="Morton F."/>
            <person name="Nene V."/>
            <person name="O'Neil S."/>
            <person name="Price C."/>
            <person name="Quail M.A."/>
            <person name="Rabbinowitsch E."/>
            <person name="Rawlings N.D."/>
            <person name="Rutter S."/>
            <person name="Saunders D."/>
            <person name="Seeger K."/>
            <person name="Shah T."/>
            <person name="Squares R."/>
            <person name="Squares S."/>
            <person name="Tivey A."/>
            <person name="Walker A.R."/>
            <person name="Woodward J."/>
            <person name="Dobbelaere D.A.E."/>
            <person name="Langsley G."/>
            <person name="Rajandream M.A."/>
            <person name="McKeever D."/>
            <person name="Shiels B."/>
            <person name="Tait A."/>
            <person name="Barrell B.G."/>
            <person name="Hall N."/>
        </authorList>
    </citation>
    <scope>NUCLEOTIDE SEQUENCE [LARGE SCALE GENOMIC DNA]</scope>
    <source>
        <strain evidence="4">Ankara</strain>
        <strain evidence="1">Ankara isolate clone C9</strain>
    </source>
</reference>
<evidence type="ECO:0000313" key="2">
    <source>
        <dbReference type="EMBL" id="SVP92536.1"/>
    </source>
</evidence>
<reference evidence="2" key="2">
    <citation type="submission" date="2018-07" db="EMBL/GenBank/DDBJ databases">
        <authorList>
            <person name="Quirk P.G."/>
            <person name="Krulwich T.A."/>
        </authorList>
    </citation>
    <scope>NUCLEOTIDE SEQUENCE</scope>
    <source>
        <strain evidence="2">Anand</strain>
    </source>
</reference>
<dbReference type="VEuPathDB" id="PiroplasmaDB:TA03255"/>
<proteinExistence type="predicted"/>